<feature type="domain" description="Pan3 C-terminal knob" evidence="4">
    <location>
        <begin position="1"/>
        <end position="70"/>
    </location>
</feature>
<sequence length="73" mass="8196">ELSKEADNGRLLRLLAKLNFVTERPDSTWPETGDRYVLKLFRDFVFHAAAPDTGAPLLDWGLLVEALNKVMPG</sequence>
<dbReference type="Gene3D" id="1.20.5.5160">
    <property type="match status" value="1"/>
</dbReference>
<dbReference type="GO" id="GO:0031251">
    <property type="term" value="C:PAN complex"/>
    <property type="evidence" value="ECO:0007669"/>
    <property type="project" value="InterPro"/>
</dbReference>
<reference evidence="5 6" key="1">
    <citation type="journal article" date="2010" name="Science">
        <title>Genomic analysis of organismal complexity in the multicellular green alga Volvox carteri.</title>
        <authorList>
            <person name="Prochnik S.E."/>
            <person name="Umen J."/>
            <person name="Nedelcu A.M."/>
            <person name="Hallmann A."/>
            <person name="Miller S.M."/>
            <person name="Nishii I."/>
            <person name="Ferris P."/>
            <person name="Kuo A."/>
            <person name="Mitros T."/>
            <person name="Fritz-Laylin L.K."/>
            <person name="Hellsten U."/>
            <person name="Chapman J."/>
            <person name="Simakov O."/>
            <person name="Rensing S.A."/>
            <person name="Terry A."/>
            <person name="Pangilinan J."/>
            <person name="Kapitonov V."/>
            <person name="Jurka J."/>
            <person name="Salamov A."/>
            <person name="Shapiro H."/>
            <person name="Schmutz J."/>
            <person name="Grimwood J."/>
            <person name="Lindquist E."/>
            <person name="Lucas S."/>
            <person name="Grigoriev I.V."/>
            <person name="Schmitt R."/>
            <person name="Kirk D."/>
            <person name="Rokhsar D.S."/>
        </authorList>
    </citation>
    <scope>NUCLEOTIDE SEQUENCE [LARGE SCALE GENOMIC DNA]</scope>
    <source>
        <strain evidence="6">f. Nagariensis / Eve</strain>
    </source>
</reference>
<gene>
    <name evidence="5" type="ORF">VOLCADRAFT_47929</name>
</gene>
<evidence type="ECO:0000256" key="1">
    <source>
        <dbReference type="ARBA" id="ARBA00004496"/>
    </source>
</evidence>
<dbReference type="InterPro" id="IPR030844">
    <property type="entry name" value="PAN3"/>
</dbReference>
<dbReference type="AlphaFoldDB" id="D8TU36"/>
<evidence type="ECO:0000256" key="3">
    <source>
        <dbReference type="ARBA" id="ARBA00022840"/>
    </source>
</evidence>
<dbReference type="PANTHER" id="PTHR12272">
    <property type="entry name" value="DEADENYLATION COMPLEX SUBUNIT PAN3"/>
    <property type="match status" value="1"/>
</dbReference>
<dbReference type="InterPro" id="IPR041332">
    <property type="entry name" value="Pan3_CK"/>
</dbReference>
<dbReference type="Pfam" id="PF18101">
    <property type="entry name" value="Pan3_CK"/>
    <property type="match status" value="1"/>
</dbReference>
<organism evidence="6">
    <name type="scientific">Volvox carteri f. nagariensis</name>
    <dbReference type="NCBI Taxonomy" id="3068"/>
    <lineage>
        <taxon>Eukaryota</taxon>
        <taxon>Viridiplantae</taxon>
        <taxon>Chlorophyta</taxon>
        <taxon>core chlorophytes</taxon>
        <taxon>Chlorophyceae</taxon>
        <taxon>CS clade</taxon>
        <taxon>Chlamydomonadales</taxon>
        <taxon>Volvocaceae</taxon>
        <taxon>Volvox</taxon>
    </lineage>
</organism>
<dbReference type="GO" id="GO:0005524">
    <property type="term" value="F:ATP binding"/>
    <property type="evidence" value="ECO:0007669"/>
    <property type="project" value="UniProtKB-KW"/>
</dbReference>
<protein>
    <recommendedName>
        <fullName evidence="4">Pan3 C-terminal knob domain-containing protein</fullName>
    </recommendedName>
</protein>
<dbReference type="GO" id="GO:0000289">
    <property type="term" value="P:nuclear-transcribed mRNA poly(A) tail shortening"/>
    <property type="evidence" value="ECO:0007669"/>
    <property type="project" value="InterPro"/>
</dbReference>
<dbReference type="OrthoDB" id="204958at2759"/>
<dbReference type="EMBL" id="GL378337">
    <property type="protein sequence ID" value="EFJ48971.1"/>
    <property type="molecule type" value="Genomic_DNA"/>
</dbReference>
<keyword evidence="3" id="KW-0067">ATP-binding</keyword>
<dbReference type="GO" id="GO:0000932">
    <property type="term" value="C:P-body"/>
    <property type="evidence" value="ECO:0007669"/>
    <property type="project" value="TreeGrafter"/>
</dbReference>
<name>D8TU36_VOLCA</name>
<evidence type="ECO:0000313" key="6">
    <source>
        <dbReference type="Proteomes" id="UP000001058"/>
    </source>
</evidence>
<dbReference type="GO" id="GO:0008143">
    <property type="term" value="F:poly(A) binding"/>
    <property type="evidence" value="ECO:0007669"/>
    <property type="project" value="TreeGrafter"/>
</dbReference>
<feature type="non-terminal residue" evidence="5">
    <location>
        <position position="73"/>
    </location>
</feature>
<dbReference type="Gene3D" id="1.10.287.3700">
    <property type="match status" value="1"/>
</dbReference>
<evidence type="ECO:0000256" key="2">
    <source>
        <dbReference type="ARBA" id="ARBA00022741"/>
    </source>
</evidence>
<proteinExistence type="predicted"/>
<dbReference type="eggNOG" id="KOG3741">
    <property type="taxonomic scope" value="Eukaryota"/>
</dbReference>
<dbReference type="InParanoid" id="D8TU36"/>
<feature type="non-terminal residue" evidence="5">
    <location>
        <position position="1"/>
    </location>
</feature>
<evidence type="ECO:0000259" key="4">
    <source>
        <dbReference type="Pfam" id="PF18101"/>
    </source>
</evidence>
<keyword evidence="6" id="KW-1185">Reference proteome</keyword>
<dbReference type="RefSeq" id="XP_002949868.1">
    <property type="nucleotide sequence ID" value="XM_002949822.1"/>
</dbReference>
<evidence type="ECO:0000313" key="5">
    <source>
        <dbReference type="EMBL" id="EFJ48971.1"/>
    </source>
</evidence>
<dbReference type="KEGG" id="vcn:VOLCADRAFT_47929"/>
<dbReference type="Proteomes" id="UP000001058">
    <property type="component" value="Unassembled WGS sequence"/>
</dbReference>
<dbReference type="PANTHER" id="PTHR12272:SF11">
    <property type="entry name" value="PAN2-PAN3 DEADENYLATION COMPLEX SUBUNIT PAN3"/>
    <property type="match status" value="1"/>
</dbReference>
<dbReference type="GeneID" id="9619038"/>
<keyword evidence="2" id="KW-0547">Nucleotide-binding</keyword>
<comment type="subcellular location">
    <subcellularLocation>
        <location evidence="1">Cytoplasm</location>
    </subcellularLocation>
</comment>
<dbReference type="STRING" id="3068.D8TU36"/>
<accession>D8TU36</accession>